<dbReference type="EMBL" id="FRFG01000121">
    <property type="protein sequence ID" value="SHO59312.1"/>
    <property type="molecule type" value="Genomic_DNA"/>
</dbReference>
<name>A0A1M7Z3B8_9VIBR</name>
<dbReference type="Pfam" id="PF13151">
    <property type="entry name" value="DUF3990"/>
    <property type="match status" value="1"/>
</dbReference>
<dbReference type="InterPro" id="IPR025051">
    <property type="entry name" value="DUF3990"/>
</dbReference>
<dbReference type="Proteomes" id="UP000184600">
    <property type="component" value="Unassembled WGS sequence"/>
</dbReference>
<evidence type="ECO:0000313" key="1">
    <source>
        <dbReference type="EMBL" id="SHO59312.1"/>
    </source>
</evidence>
<sequence>MAGGLRPQGYVGNPVGFVDPLGLVLESHDHGDDVTTFYHAGDIQGPIDPSKGRNNLDFNPAGKGGFYVTKDPEQAADWARKRKHPTITQFDIPNSELDKLNMKVFDSADSEWADFVTKGRNKGLTHSYDAVSGPMVANPGPVRAGKSPISIGSQTAIFSKKAAALFDKYKINGS</sequence>
<protein>
    <recommendedName>
        <fullName evidence="3">DUF3990 domain-containing protein</fullName>
    </recommendedName>
</protein>
<dbReference type="OrthoDB" id="6043530at2"/>
<gene>
    <name evidence="1" type="ORF">VQ7734_05096</name>
</gene>
<keyword evidence="2" id="KW-1185">Reference proteome</keyword>
<organism evidence="1 2">
    <name type="scientific">Vibrio quintilis</name>
    <dbReference type="NCBI Taxonomy" id="1117707"/>
    <lineage>
        <taxon>Bacteria</taxon>
        <taxon>Pseudomonadati</taxon>
        <taxon>Pseudomonadota</taxon>
        <taxon>Gammaproteobacteria</taxon>
        <taxon>Vibrionales</taxon>
        <taxon>Vibrionaceae</taxon>
        <taxon>Vibrio</taxon>
    </lineage>
</organism>
<reference evidence="2" key="1">
    <citation type="submission" date="2016-12" db="EMBL/GenBank/DDBJ databases">
        <authorList>
            <person name="Rodrigo-Torres L."/>
            <person name="Arahal R.D."/>
            <person name="Lucena T."/>
        </authorList>
    </citation>
    <scope>NUCLEOTIDE SEQUENCE [LARGE SCALE GENOMIC DNA]</scope>
</reference>
<accession>A0A1M7Z3B8</accession>
<evidence type="ECO:0008006" key="3">
    <source>
        <dbReference type="Google" id="ProtNLM"/>
    </source>
</evidence>
<evidence type="ECO:0000313" key="2">
    <source>
        <dbReference type="Proteomes" id="UP000184600"/>
    </source>
</evidence>
<proteinExistence type="predicted"/>
<dbReference type="AlphaFoldDB" id="A0A1M7Z3B8"/>